<organism evidence="1 2">
    <name type="scientific">Aquincola tertiaricarbonis</name>
    <dbReference type="NCBI Taxonomy" id="391953"/>
    <lineage>
        <taxon>Bacteria</taxon>
        <taxon>Pseudomonadati</taxon>
        <taxon>Pseudomonadota</taxon>
        <taxon>Betaproteobacteria</taxon>
        <taxon>Burkholderiales</taxon>
        <taxon>Sphaerotilaceae</taxon>
        <taxon>Aquincola</taxon>
    </lineage>
</organism>
<evidence type="ECO:0000313" key="1">
    <source>
        <dbReference type="EMBL" id="URI08959.1"/>
    </source>
</evidence>
<name>A0ABY4S7I8_AQUTE</name>
<dbReference type="EMBL" id="CP097636">
    <property type="protein sequence ID" value="URI08959.1"/>
    <property type="molecule type" value="Genomic_DNA"/>
</dbReference>
<evidence type="ECO:0000313" key="2">
    <source>
        <dbReference type="Proteomes" id="UP001056201"/>
    </source>
</evidence>
<proteinExistence type="predicted"/>
<keyword evidence="2" id="KW-1185">Reference proteome</keyword>
<reference evidence="1" key="1">
    <citation type="submission" date="2022-05" db="EMBL/GenBank/DDBJ databases">
        <title>An RpoN-dependent PEP-CTERM gene is involved in floc formation of an Aquincola tertiaricarbonis strain.</title>
        <authorList>
            <person name="Qiu D."/>
            <person name="Xia M."/>
        </authorList>
    </citation>
    <scope>NUCLEOTIDE SEQUENCE</scope>
    <source>
        <strain evidence="1">RN12</strain>
    </source>
</reference>
<protein>
    <submittedName>
        <fullName evidence="1">Uncharacterized protein</fullName>
    </submittedName>
</protein>
<sequence length="196" mass="21050">MSDYNTALLVDHTAMGAAELMGVALTAGPAHAPRAPADLTDPAGRNVFGMLRAVEWEAATRMLNAVVRQGPKTAAAGIDIDHVMRLVGIVALMSAPKLATVLKGIDMDQPHNLAIGVPLHIESAQQLVAYLETGAAVARPLEEWDESMGDCLWWKFPVEEACYVGHPNCDDWPGYHTHFTPHPAMPVMGEPQVDPA</sequence>
<gene>
    <name evidence="1" type="ORF">MW290_25660</name>
</gene>
<accession>A0ABY4S7I8</accession>
<dbReference type="Proteomes" id="UP001056201">
    <property type="component" value="Chromosome 2"/>
</dbReference>
<dbReference type="RefSeq" id="WP_250197177.1">
    <property type="nucleotide sequence ID" value="NZ_CP097636.1"/>
</dbReference>